<comment type="caution">
    <text evidence="1">The sequence shown here is derived from an EMBL/GenBank/DDBJ whole genome shotgun (WGS) entry which is preliminary data.</text>
</comment>
<evidence type="ECO:0000313" key="2">
    <source>
        <dbReference type="Proteomes" id="UP001150603"/>
    </source>
</evidence>
<accession>A0ACC1J1T5</accession>
<proteinExistence type="predicted"/>
<sequence length="390" mass="42137">CYHSSYSRGFCAGCQKIVLTGGRPWVQYGDKVWHKLCIRCRSCNKMLISPLVDLEGHPICEPCFTKEEPNSAPRFMPKDQTPPAKPVSSIADMKAQTQASGTTSGQRIAIPPRPKIEPAMPSAMGGGIGVTSPAPTSPTSSTREPIYRGYTSSPAARSPLSPTPTKVTSAASIPTPILTQYDRAGSHQSLHGGNVDVSMMTGRFNEMDTGGHNVLERILSPDEVAEKEGLPLPRSIIDPDISAISRSESEATAIDAIKTRLNSAMQQPSEPAQPSSPRSSLKSPNSPTGRSASRSVSFMVDRPPPQPSQLSRQGYGGKYEDDEEDDDEDEEESEERTTSSSENEDEVDHEMSDEQNNEAVAGESAESNGTLHEESEEPAELEEEKSLADY</sequence>
<gene>
    <name evidence="1" type="ORF">FBU59_005803</name>
</gene>
<protein>
    <submittedName>
        <fullName evidence="1">Uncharacterized protein</fullName>
    </submittedName>
</protein>
<reference evidence="1" key="1">
    <citation type="submission" date="2022-07" db="EMBL/GenBank/DDBJ databases">
        <title>Phylogenomic reconstructions and comparative analyses of Kickxellomycotina fungi.</title>
        <authorList>
            <person name="Reynolds N.K."/>
            <person name="Stajich J.E."/>
            <person name="Barry K."/>
            <person name="Grigoriev I.V."/>
            <person name="Crous P."/>
            <person name="Smith M.E."/>
        </authorList>
    </citation>
    <scope>NUCLEOTIDE SEQUENCE</scope>
    <source>
        <strain evidence="1">NRRL 5244</strain>
    </source>
</reference>
<organism evidence="1 2">
    <name type="scientific">Linderina macrospora</name>
    <dbReference type="NCBI Taxonomy" id="4868"/>
    <lineage>
        <taxon>Eukaryota</taxon>
        <taxon>Fungi</taxon>
        <taxon>Fungi incertae sedis</taxon>
        <taxon>Zoopagomycota</taxon>
        <taxon>Kickxellomycotina</taxon>
        <taxon>Kickxellomycetes</taxon>
        <taxon>Kickxellales</taxon>
        <taxon>Kickxellaceae</taxon>
        <taxon>Linderina</taxon>
    </lineage>
</organism>
<dbReference type="EMBL" id="JANBPW010004783">
    <property type="protein sequence ID" value="KAJ1934113.1"/>
    <property type="molecule type" value="Genomic_DNA"/>
</dbReference>
<feature type="non-terminal residue" evidence="1">
    <location>
        <position position="1"/>
    </location>
</feature>
<feature type="non-terminal residue" evidence="1">
    <location>
        <position position="390"/>
    </location>
</feature>
<keyword evidence="2" id="KW-1185">Reference proteome</keyword>
<evidence type="ECO:0000313" key="1">
    <source>
        <dbReference type="EMBL" id="KAJ1934113.1"/>
    </source>
</evidence>
<name>A0ACC1J1T5_9FUNG</name>
<dbReference type="Proteomes" id="UP001150603">
    <property type="component" value="Unassembled WGS sequence"/>
</dbReference>